<dbReference type="PANTHER" id="PTHR32347:SF29">
    <property type="entry name" value="UPF0194 MEMBRANE PROTEIN YBHG"/>
    <property type="match status" value="1"/>
</dbReference>
<evidence type="ECO:0000256" key="5">
    <source>
        <dbReference type="ARBA" id="ARBA00023054"/>
    </source>
</evidence>
<comment type="similarity">
    <text evidence="2">Belongs to the UPF0194 family.</text>
</comment>
<evidence type="ECO:0000259" key="8">
    <source>
        <dbReference type="Pfam" id="PF25954"/>
    </source>
</evidence>
<gene>
    <name evidence="9" type="ORF">EUV02_02265</name>
</gene>
<proteinExistence type="inferred from homology"/>
<dbReference type="Proteomes" id="UP000297737">
    <property type="component" value="Unassembled WGS sequence"/>
</dbReference>
<dbReference type="InterPro" id="IPR058792">
    <property type="entry name" value="Beta-barrel_RND_2"/>
</dbReference>
<comment type="caution">
    <text evidence="9">The sequence shown here is derived from an EMBL/GenBank/DDBJ whole genome shotgun (WGS) entry which is preliminary data.</text>
</comment>
<dbReference type="EMBL" id="SIHO01000001">
    <property type="protein sequence ID" value="TFU05871.1"/>
    <property type="molecule type" value="Genomic_DNA"/>
</dbReference>
<evidence type="ECO:0000313" key="10">
    <source>
        <dbReference type="Proteomes" id="UP000297737"/>
    </source>
</evidence>
<feature type="domain" description="CusB-like beta-barrel" evidence="8">
    <location>
        <begin position="290"/>
        <end position="361"/>
    </location>
</feature>
<dbReference type="SUPFAM" id="SSF111369">
    <property type="entry name" value="HlyD-like secretion proteins"/>
    <property type="match status" value="2"/>
</dbReference>
<sequence length="439" mass="46177">MDTVINIATAPAPADLGALVPTVDRAPHARPSAASGALAWVRTHKAWLVAGCVVIVAAIWFGMRLLAGTPVAIDSVRRGNLVETVVASGHVETPYRVEIASQITGTVTAIPVREGQSVTQGQLLIALDPHELDAAVVQAEGGVAQAQAHMRQLKELTLPSARDNRKAAQANLLIAQKSFDRASALVTKGFETRAFLDDAQKTLDVARALARTAESQVYTASPAGSDYVTGQTELAQAIANLATARSRREYANIRAPRDGTLISRSVERGTVADAGKVLMVLAPGGVTQLVLQIDERNIGKIALGQPALASADAYPAQRFDATVAYINPGIDIARASIQMKLDVAKPPAYLRQDMTVSVDIEVARRNDVLVAPIADVRDALAPQPWVMVVRGGRAVHQPVKLGLEGTSQTQIVSGVGAGEQLIPASSNIVAGARVRPTTS</sequence>
<evidence type="ECO:0000256" key="1">
    <source>
        <dbReference type="ARBA" id="ARBA00004418"/>
    </source>
</evidence>
<keyword evidence="4" id="KW-0574">Periplasm</keyword>
<dbReference type="Gene3D" id="2.40.30.170">
    <property type="match status" value="1"/>
</dbReference>
<dbReference type="Gene3D" id="2.40.50.100">
    <property type="match status" value="1"/>
</dbReference>
<evidence type="ECO:0000256" key="6">
    <source>
        <dbReference type="SAM" id="Phobius"/>
    </source>
</evidence>
<keyword evidence="6" id="KW-0472">Membrane</keyword>
<evidence type="ECO:0000259" key="7">
    <source>
        <dbReference type="Pfam" id="PF25917"/>
    </source>
</evidence>
<keyword evidence="6" id="KW-0812">Transmembrane</keyword>
<evidence type="ECO:0000313" key="9">
    <source>
        <dbReference type="EMBL" id="TFU05871.1"/>
    </source>
</evidence>
<evidence type="ECO:0000256" key="3">
    <source>
        <dbReference type="ARBA" id="ARBA00022729"/>
    </source>
</evidence>
<keyword evidence="10" id="KW-1185">Reference proteome</keyword>
<dbReference type="OrthoDB" id="9806939at2"/>
<dbReference type="InterPro" id="IPR058625">
    <property type="entry name" value="MdtA-like_BSH"/>
</dbReference>
<dbReference type="PANTHER" id="PTHR32347">
    <property type="entry name" value="EFFLUX SYSTEM COMPONENT YKNX-RELATED"/>
    <property type="match status" value="1"/>
</dbReference>
<dbReference type="AlphaFoldDB" id="A0A4Y9EQH6"/>
<evidence type="ECO:0000256" key="2">
    <source>
        <dbReference type="ARBA" id="ARBA00010602"/>
    </source>
</evidence>
<dbReference type="GO" id="GO:0042597">
    <property type="term" value="C:periplasmic space"/>
    <property type="evidence" value="ECO:0007669"/>
    <property type="project" value="UniProtKB-SubCell"/>
</dbReference>
<organism evidence="9 10">
    <name type="scientific">Glacieibacterium arshaanense</name>
    <dbReference type="NCBI Taxonomy" id="2511025"/>
    <lineage>
        <taxon>Bacteria</taxon>
        <taxon>Pseudomonadati</taxon>
        <taxon>Pseudomonadota</taxon>
        <taxon>Alphaproteobacteria</taxon>
        <taxon>Sphingomonadales</taxon>
        <taxon>Sphingosinicellaceae</taxon>
        <taxon>Glacieibacterium</taxon>
    </lineage>
</organism>
<dbReference type="Pfam" id="PF25954">
    <property type="entry name" value="Beta-barrel_RND_2"/>
    <property type="match status" value="1"/>
</dbReference>
<comment type="subcellular location">
    <subcellularLocation>
        <location evidence="1">Periplasm</location>
    </subcellularLocation>
</comment>
<keyword evidence="5" id="KW-0175">Coiled coil</keyword>
<evidence type="ECO:0000256" key="4">
    <source>
        <dbReference type="ARBA" id="ARBA00022764"/>
    </source>
</evidence>
<name>A0A4Y9EQH6_9SPHN</name>
<dbReference type="Gene3D" id="2.40.420.20">
    <property type="match status" value="1"/>
</dbReference>
<feature type="transmembrane region" description="Helical" evidence="6">
    <location>
        <begin position="46"/>
        <end position="67"/>
    </location>
</feature>
<dbReference type="Pfam" id="PF25917">
    <property type="entry name" value="BSH_RND"/>
    <property type="match status" value="1"/>
</dbReference>
<reference evidence="9 10" key="1">
    <citation type="submission" date="2019-02" db="EMBL/GenBank/DDBJ databases">
        <title>Polymorphobacter sp. isolated from the lake at the Tibet of China.</title>
        <authorList>
            <person name="Li A."/>
        </authorList>
    </citation>
    <scope>NUCLEOTIDE SEQUENCE [LARGE SCALE GENOMIC DNA]</scope>
    <source>
        <strain evidence="9 10">DJ1R-1</strain>
    </source>
</reference>
<accession>A0A4Y9EQH6</accession>
<protein>
    <submittedName>
        <fullName evidence="9">Biotin/lipoyl-binding protein</fullName>
    </submittedName>
</protein>
<dbReference type="Gene3D" id="1.10.287.470">
    <property type="entry name" value="Helix hairpin bin"/>
    <property type="match status" value="1"/>
</dbReference>
<dbReference type="InterPro" id="IPR050465">
    <property type="entry name" value="UPF0194_transport"/>
</dbReference>
<keyword evidence="3" id="KW-0732">Signal</keyword>
<keyword evidence="6" id="KW-1133">Transmembrane helix</keyword>
<feature type="domain" description="Multidrug resistance protein MdtA-like barrel-sandwich hybrid" evidence="7">
    <location>
        <begin position="97"/>
        <end position="277"/>
    </location>
</feature>